<gene>
    <name evidence="2" type="ORF">RT717_26435</name>
</gene>
<accession>A0ABZ0INJ5</accession>
<proteinExistence type="predicted"/>
<organism evidence="2 3">
    <name type="scientific">Imperialibacter roseus</name>
    <dbReference type="NCBI Taxonomy" id="1324217"/>
    <lineage>
        <taxon>Bacteria</taxon>
        <taxon>Pseudomonadati</taxon>
        <taxon>Bacteroidota</taxon>
        <taxon>Cytophagia</taxon>
        <taxon>Cytophagales</taxon>
        <taxon>Flammeovirgaceae</taxon>
        <taxon>Imperialibacter</taxon>
    </lineage>
</organism>
<keyword evidence="3" id="KW-1185">Reference proteome</keyword>
<feature type="transmembrane region" description="Helical" evidence="1">
    <location>
        <begin position="34"/>
        <end position="53"/>
    </location>
</feature>
<dbReference type="Proteomes" id="UP001302349">
    <property type="component" value="Chromosome"/>
</dbReference>
<evidence type="ECO:0000256" key="1">
    <source>
        <dbReference type="SAM" id="Phobius"/>
    </source>
</evidence>
<reference evidence="2 3" key="1">
    <citation type="journal article" date="2023" name="Microbiol. Resour. Announc.">
        <title>Complete Genome Sequence of Imperialibacter roseus strain P4T.</title>
        <authorList>
            <person name="Tizabi D.R."/>
            <person name="Bachvaroff T."/>
            <person name="Hill R.T."/>
        </authorList>
    </citation>
    <scope>NUCLEOTIDE SEQUENCE [LARGE SCALE GENOMIC DNA]</scope>
    <source>
        <strain evidence="2 3">P4T</strain>
    </source>
</reference>
<evidence type="ECO:0008006" key="4">
    <source>
        <dbReference type="Google" id="ProtNLM"/>
    </source>
</evidence>
<keyword evidence="1" id="KW-0812">Transmembrane</keyword>
<evidence type="ECO:0000313" key="2">
    <source>
        <dbReference type="EMBL" id="WOK06617.1"/>
    </source>
</evidence>
<protein>
    <recommendedName>
        <fullName evidence="4">Cardiolipin synthase N-terminal domain-containing protein</fullName>
    </recommendedName>
</protein>
<feature type="transmembrane region" description="Helical" evidence="1">
    <location>
        <begin position="6"/>
        <end position="22"/>
    </location>
</feature>
<evidence type="ECO:0000313" key="3">
    <source>
        <dbReference type="Proteomes" id="UP001302349"/>
    </source>
</evidence>
<dbReference type="RefSeq" id="WP_151997611.1">
    <property type="nucleotide sequence ID" value="NZ_CP136051.1"/>
</dbReference>
<keyword evidence="1" id="KW-1133">Transmembrane helix</keyword>
<keyword evidence="1" id="KW-0472">Membrane</keyword>
<sequence>MNEYQLLLIVNLIAGAGIVIWVNKRKYEGKKAIIYVLALVLPIPTLLYLYLLYKFTDQLKK</sequence>
<name>A0ABZ0INJ5_9BACT</name>
<dbReference type="EMBL" id="CP136051">
    <property type="protein sequence ID" value="WOK06617.1"/>
    <property type="molecule type" value="Genomic_DNA"/>
</dbReference>